<dbReference type="GO" id="GO:0003677">
    <property type="term" value="F:DNA binding"/>
    <property type="evidence" value="ECO:0007669"/>
    <property type="project" value="UniProtKB-UniRule"/>
</dbReference>
<accession>A0AA91GK41</accession>
<dbReference type="Pfam" id="PF17924">
    <property type="entry name" value="TetR_C_19"/>
    <property type="match status" value="1"/>
</dbReference>
<dbReference type="InterPro" id="IPR009057">
    <property type="entry name" value="Homeodomain-like_sf"/>
</dbReference>
<sequence length="218" mass="26096">MQNMPKKTFFHLTKEKQQRLLEAASIEFSRTALNDASIANIVRLAEIPRGSFYQYFEDKEDLYYYYFDLLRQDSKKNIEKYIKEADGDLFEGLAIYFPKLILEVLTGEHASFYHNLFMKMDYQTTSRISPQFTPNDKKGEPWQKKRHGHKMYKLIDLTKLNIQNEQEFKMLMQMLMNTVYSSIIEGYRKLKENPDYEIELTIGNFKTRLNWLKEGVYN</sequence>
<proteinExistence type="predicted"/>
<evidence type="ECO:0000256" key="2">
    <source>
        <dbReference type="PROSITE-ProRule" id="PRU00335"/>
    </source>
</evidence>
<evidence type="ECO:0000259" key="3">
    <source>
        <dbReference type="PROSITE" id="PS50977"/>
    </source>
</evidence>
<protein>
    <recommendedName>
        <fullName evidence="3">HTH tetR-type domain-containing protein</fullName>
    </recommendedName>
</protein>
<keyword evidence="1 2" id="KW-0238">DNA-binding</keyword>
<reference evidence="4 5" key="1">
    <citation type="submission" date="2014-12" db="EMBL/GenBank/DDBJ databases">
        <title>Draft genome sequences of 29 type strains of Enterococci.</title>
        <authorList>
            <person name="Zhong Z."/>
            <person name="Sun Z."/>
            <person name="Liu W."/>
            <person name="Zhang W."/>
            <person name="Zhang H."/>
        </authorList>
    </citation>
    <scope>NUCLEOTIDE SEQUENCE [LARGE SCALE GENOMIC DNA]</scope>
    <source>
        <strain evidence="4 5">DSM 22801</strain>
    </source>
</reference>
<evidence type="ECO:0000313" key="5">
    <source>
        <dbReference type="Proteomes" id="UP000183039"/>
    </source>
</evidence>
<dbReference type="AlphaFoldDB" id="A0AA91GK41"/>
<dbReference type="SUPFAM" id="SSF46689">
    <property type="entry name" value="Homeodomain-like"/>
    <property type="match status" value="1"/>
</dbReference>
<feature type="DNA-binding region" description="H-T-H motif" evidence="2">
    <location>
        <begin position="37"/>
        <end position="56"/>
    </location>
</feature>
<feature type="domain" description="HTH tetR-type" evidence="3">
    <location>
        <begin position="14"/>
        <end position="74"/>
    </location>
</feature>
<evidence type="ECO:0000256" key="1">
    <source>
        <dbReference type="ARBA" id="ARBA00023125"/>
    </source>
</evidence>
<dbReference type="PROSITE" id="PS50977">
    <property type="entry name" value="HTH_TETR_2"/>
    <property type="match status" value="1"/>
</dbReference>
<dbReference type="EMBL" id="JXLC01000005">
    <property type="protein sequence ID" value="OJG92538.1"/>
    <property type="molecule type" value="Genomic_DNA"/>
</dbReference>
<gene>
    <name evidence="4" type="ORF">RV15_GL002963</name>
</gene>
<dbReference type="Pfam" id="PF00440">
    <property type="entry name" value="TetR_N"/>
    <property type="match status" value="1"/>
</dbReference>
<dbReference type="Proteomes" id="UP000183039">
    <property type="component" value="Unassembled WGS sequence"/>
</dbReference>
<evidence type="ECO:0000313" key="4">
    <source>
        <dbReference type="EMBL" id="OJG92538.1"/>
    </source>
</evidence>
<organism evidence="4 5">
    <name type="scientific">Enterococcus silesiacus</name>
    <dbReference type="NCBI Taxonomy" id="332949"/>
    <lineage>
        <taxon>Bacteria</taxon>
        <taxon>Bacillati</taxon>
        <taxon>Bacillota</taxon>
        <taxon>Bacilli</taxon>
        <taxon>Lactobacillales</taxon>
        <taxon>Enterococcaceae</taxon>
        <taxon>Enterococcus</taxon>
    </lineage>
</organism>
<dbReference type="Gene3D" id="1.10.357.10">
    <property type="entry name" value="Tetracycline Repressor, domain 2"/>
    <property type="match status" value="1"/>
</dbReference>
<name>A0AA91GK41_9ENTE</name>
<comment type="caution">
    <text evidence="4">The sequence shown here is derived from an EMBL/GenBank/DDBJ whole genome shotgun (WGS) entry which is preliminary data.</text>
</comment>
<dbReference type="InterPro" id="IPR001647">
    <property type="entry name" value="HTH_TetR"/>
</dbReference>